<reference evidence="3 4" key="1">
    <citation type="journal article" date="2022" name="BMC Genomics">
        <title>Comparative genome analysis of mycobacteria focusing on tRNA and non-coding RNA.</title>
        <authorList>
            <person name="Behra P.R.K."/>
            <person name="Pettersson B.M.F."/>
            <person name="Ramesh M."/>
            <person name="Das S."/>
            <person name="Dasgupta S."/>
            <person name="Kirsebom L.A."/>
        </authorList>
    </citation>
    <scope>NUCLEOTIDE SEQUENCE [LARGE SCALE GENOMIC DNA]</scope>
    <source>
        <strain evidence="3 4">DSM 44078</strain>
    </source>
</reference>
<dbReference type="Proteomes" id="UP001526201">
    <property type="component" value="Unassembled WGS sequence"/>
</dbReference>
<keyword evidence="2" id="KW-1133">Transmembrane helix</keyword>
<evidence type="ECO:0008006" key="5">
    <source>
        <dbReference type="Google" id="ProtNLM"/>
    </source>
</evidence>
<sequence>MSKPYWSGPGTLKGSGDSGYRDHADHRHTSKNTTGVTDSYHGYYPEEDLNYPAEDYEDYDSYEGSYASYDQHDTKWRWVAICAAVVLLVAVAATAVLMYGSDSSTKSAIPTQQGWRELTPSTTPRTVIATVPPSTPSAAPLPSETVVTVTTTPADTAPPAPPETPAAAVPAPNTITYTVTGSRQLLDLVSVIYTDEQGFPRTDVNVALPWTKTVVLNPGVEIKSVTATSLLGHLNCAITDSSGAILSVQTNNSMIATCTP</sequence>
<dbReference type="Gene3D" id="2.60.40.2880">
    <property type="entry name" value="MmpS1-5, C-terminal soluble domain"/>
    <property type="match status" value="1"/>
</dbReference>
<dbReference type="InterPro" id="IPR038468">
    <property type="entry name" value="MmpS_C"/>
</dbReference>
<evidence type="ECO:0000256" key="2">
    <source>
        <dbReference type="SAM" id="Phobius"/>
    </source>
</evidence>
<comment type="caution">
    <text evidence="3">The sequence shown here is derived from an EMBL/GenBank/DDBJ whole genome shotgun (WGS) entry which is preliminary data.</text>
</comment>
<keyword evidence="2" id="KW-0812">Transmembrane</keyword>
<keyword evidence="2" id="KW-0472">Membrane</keyword>
<evidence type="ECO:0000313" key="4">
    <source>
        <dbReference type="Proteomes" id="UP001526201"/>
    </source>
</evidence>
<feature type="region of interest" description="Disordered" evidence="1">
    <location>
        <begin position="1"/>
        <end position="44"/>
    </location>
</feature>
<dbReference type="EMBL" id="JACKTY010000029">
    <property type="protein sequence ID" value="MCV7227086.1"/>
    <property type="molecule type" value="Genomic_DNA"/>
</dbReference>
<protein>
    <recommendedName>
        <fullName evidence="5">MmpS3 protein</fullName>
    </recommendedName>
</protein>
<keyword evidence="4" id="KW-1185">Reference proteome</keyword>
<proteinExistence type="predicted"/>
<name>A0ABT3CCW3_9MYCO</name>
<gene>
    <name evidence="3" type="ORF">H7J73_13710</name>
</gene>
<evidence type="ECO:0000256" key="1">
    <source>
        <dbReference type="SAM" id="MobiDB-lite"/>
    </source>
</evidence>
<dbReference type="RefSeq" id="WP_264068011.1">
    <property type="nucleotide sequence ID" value="NZ_JACKTY010000029.1"/>
</dbReference>
<feature type="transmembrane region" description="Helical" evidence="2">
    <location>
        <begin position="78"/>
        <end position="99"/>
    </location>
</feature>
<organism evidence="3 4">
    <name type="scientific">Mycolicibacterium komossense</name>
    <dbReference type="NCBI Taxonomy" id="1779"/>
    <lineage>
        <taxon>Bacteria</taxon>
        <taxon>Bacillati</taxon>
        <taxon>Actinomycetota</taxon>
        <taxon>Actinomycetes</taxon>
        <taxon>Mycobacteriales</taxon>
        <taxon>Mycobacteriaceae</taxon>
        <taxon>Mycolicibacterium</taxon>
    </lineage>
</organism>
<accession>A0ABT3CCW3</accession>
<evidence type="ECO:0000313" key="3">
    <source>
        <dbReference type="EMBL" id="MCV7227086.1"/>
    </source>
</evidence>